<dbReference type="InterPro" id="IPR029058">
    <property type="entry name" value="AB_hydrolase_fold"/>
</dbReference>
<protein>
    <submittedName>
        <fullName evidence="1">Uncharacterized protein</fullName>
    </submittedName>
</protein>
<dbReference type="Gene3D" id="3.40.50.1820">
    <property type="entry name" value="alpha/beta hydrolase"/>
    <property type="match status" value="1"/>
</dbReference>
<name>A0A8S3J804_9BILA</name>
<dbReference type="AlphaFoldDB" id="A0A8S3J804"/>
<organism evidence="1 2">
    <name type="scientific">Rotaria magnacalcarata</name>
    <dbReference type="NCBI Taxonomy" id="392030"/>
    <lineage>
        <taxon>Eukaryota</taxon>
        <taxon>Metazoa</taxon>
        <taxon>Spiralia</taxon>
        <taxon>Gnathifera</taxon>
        <taxon>Rotifera</taxon>
        <taxon>Eurotatoria</taxon>
        <taxon>Bdelloidea</taxon>
        <taxon>Philodinida</taxon>
        <taxon>Philodinidae</taxon>
        <taxon>Rotaria</taxon>
    </lineage>
</organism>
<comment type="caution">
    <text evidence="1">The sequence shown here is derived from an EMBL/GenBank/DDBJ whole genome shotgun (WGS) entry which is preliminary data.</text>
</comment>
<evidence type="ECO:0000313" key="1">
    <source>
        <dbReference type="EMBL" id="CAF5214529.1"/>
    </source>
</evidence>
<feature type="non-terminal residue" evidence="1">
    <location>
        <position position="1"/>
    </location>
</feature>
<dbReference type="SUPFAM" id="SSF53474">
    <property type="entry name" value="alpha/beta-Hydrolases"/>
    <property type="match status" value="1"/>
</dbReference>
<evidence type="ECO:0000313" key="2">
    <source>
        <dbReference type="Proteomes" id="UP000676336"/>
    </source>
</evidence>
<sequence>MLPLHCVIVENTFTSIPDMGKRLFQIFVIDYIPHWCFKNLYQSIKIMRHIKVPVLFISGAQDELVPPPMMRQLFE</sequence>
<reference evidence="1" key="1">
    <citation type="submission" date="2021-02" db="EMBL/GenBank/DDBJ databases">
        <authorList>
            <person name="Nowell W R."/>
        </authorList>
    </citation>
    <scope>NUCLEOTIDE SEQUENCE</scope>
</reference>
<gene>
    <name evidence="1" type="ORF">SMN809_LOCUS79323</name>
</gene>
<dbReference type="EMBL" id="CAJOBI010342201">
    <property type="protein sequence ID" value="CAF5214529.1"/>
    <property type="molecule type" value="Genomic_DNA"/>
</dbReference>
<dbReference type="Proteomes" id="UP000676336">
    <property type="component" value="Unassembled WGS sequence"/>
</dbReference>
<accession>A0A8S3J804</accession>
<proteinExistence type="predicted"/>